<dbReference type="RefSeq" id="WP_164611609.1">
    <property type="nucleotide sequence ID" value="NZ_JAAIKE010000003.1"/>
</dbReference>
<dbReference type="Pfam" id="PF00248">
    <property type="entry name" value="Aldo_ket_red"/>
    <property type="match status" value="1"/>
</dbReference>
<dbReference type="InterPro" id="IPR023210">
    <property type="entry name" value="NADP_OxRdtase_dom"/>
</dbReference>
<dbReference type="Proteomes" id="UP000481421">
    <property type="component" value="Unassembled WGS sequence"/>
</dbReference>
<dbReference type="AlphaFoldDB" id="A0A6B3RKV6"/>
<proteinExistence type="predicted"/>
<name>A0A6B3RKV6_9RHOB</name>
<dbReference type="PANTHER" id="PTHR43147">
    <property type="entry name" value="PROTEIN TAS"/>
    <property type="match status" value="1"/>
</dbReference>
<dbReference type="SUPFAM" id="SSF51430">
    <property type="entry name" value="NAD(P)-linked oxidoreductase"/>
    <property type="match status" value="1"/>
</dbReference>
<protein>
    <submittedName>
        <fullName evidence="2">Aldo/keto reductase</fullName>
    </submittedName>
</protein>
<keyword evidence="3" id="KW-1185">Reference proteome</keyword>
<feature type="domain" description="NADP-dependent oxidoreductase" evidence="1">
    <location>
        <begin position="17"/>
        <end position="314"/>
    </location>
</feature>
<dbReference type="InterPro" id="IPR035959">
    <property type="entry name" value="RutC-like_sf"/>
</dbReference>
<sequence length="486" mass="52740">MQTPPHVTLGHRVQIRRMVTGLWQIADQERDGRHLDLDAAAESLATYARSGFDSFDMADHYGSAEIVAGMVHKAMRQAGETPPTILTKWCPPPGPMDAGTVRAGVERALDRLGLDCIDVMQFHWWRYEDQTYLEALRHLAALRQEGLIREIGLTNFDAAHLRMLLMHGLPIASNQVCFSMLDRRARTDMAEVAAEHGVSILAFGSMAGGFLSQRNLGAPEPADIADWSRMKYKRFIDTAGGWGRFQTLLTVLDTVAERHGASISNIVTAWTLAQPGISACIIGTRLTEADHRSDNLRALSLTLTAQDHAEIEQALATLSPIPGDCGDEYRKPPFLTASGDLSHHLDALPPPFPVVSRQGRAHAESGSIWETKAGFSRGVRSGSRILVSGTTATAPDGTTVCPDDASGQALFAFDKVKAAIVSLGGREEDVVRTRIYLRHVRDWEAVSAAHARAFGAARPANTLIGGVDLVGEYLVEVEAEAEVAPS</sequence>
<dbReference type="PANTHER" id="PTHR43147:SF2">
    <property type="entry name" value="NADP-DEPENDENT OXIDOREDUCTASE DOMAIN-CONTAINING PROTEIN"/>
    <property type="match status" value="1"/>
</dbReference>
<evidence type="ECO:0000313" key="2">
    <source>
        <dbReference type="EMBL" id="NEX46674.1"/>
    </source>
</evidence>
<dbReference type="CDD" id="cd19101">
    <property type="entry name" value="AKR_unchar"/>
    <property type="match status" value="1"/>
</dbReference>
<dbReference type="Gene3D" id="3.20.20.100">
    <property type="entry name" value="NADP-dependent oxidoreductase domain"/>
    <property type="match status" value="1"/>
</dbReference>
<dbReference type="EMBL" id="JAAIKE010000003">
    <property type="protein sequence ID" value="NEX46674.1"/>
    <property type="molecule type" value="Genomic_DNA"/>
</dbReference>
<dbReference type="Gene3D" id="3.30.1330.40">
    <property type="entry name" value="RutC-like"/>
    <property type="match status" value="1"/>
</dbReference>
<comment type="caution">
    <text evidence="2">The sequence shown here is derived from an EMBL/GenBank/DDBJ whole genome shotgun (WGS) entry which is preliminary data.</text>
</comment>
<dbReference type="SUPFAM" id="SSF55298">
    <property type="entry name" value="YjgF-like"/>
    <property type="match status" value="1"/>
</dbReference>
<organism evidence="2 3">
    <name type="scientific">Pseudotabrizicola algicola</name>
    <dbReference type="NCBI Taxonomy" id="2709381"/>
    <lineage>
        <taxon>Bacteria</taxon>
        <taxon>Pseudomonadati</taxon>
        <taxon>Pseudomonadota</taxon>
        <taxon>Alphaproteobacteria</taxon>
        <taxon>Rhodobacterales</taxon>
        <taxon>Paracoccaceae</taxon>
        <taxon>Pseudotabrizicola</taxon>
    </lineage>
</organism>
<dbReference type="InterPro" id="IPR020471">
    <property type="entry name" value="AKR"/>
</dbReference>
<reference evidence="2 3" key="1">
    <citation type="submission" date="2020-02" db="EMBL/GenBank/DDBJ databases">
        <title>Rhodobacter algicola sp. nov., isolated from microalga culture.</title>
        <authorList>
            <person name="Park C.-Y."/>
        </authorList>
    </citation>
    <scope>NUCLEOTIDE SEQUENCE [LARGE SCALE GENOMIC DNA]</scope>
    <source>
        <strain evidence="2 3">ETT8</strain>
    </source>
</reference>
<dbReference type="GO" id="GO:0016491">
    <property type="term" value="F:oxidoreductase activity"/>
    <property type="evidence" value="ECO:0007669"/>
    <property type="project" value="InterPro"/>
</dbReference>
<gene>
    <name evidence="2" type="ORF">G3572_10690</name>
</gene>
<evidence type="ECO:0000259" key="1">
    <source>
        <dbReference type="Pfam" id="PF00248"/>
    </source>
</evidence>
<accession>A0A6B3RKV6</accession>
<dbReference type="PRINTS" id="PR00069">
    <property type="entry name" value="ALDKETRDTASE"/>
</dbReference>
<evidence type="ECO:0000313" key="3">
    <source>
        <dbReference type="Proteomes" id="UP000481421"/>
    </source>
</evidence>
<dbReference type="Pfam" id="PF01042">
    <property type="entry name" value="Ribonuc_L-PSP"/>
    <property type="match status" value="1"/>
</dbReference>
<dbReference type="InterPro" id="IPR006175">
    <property type="entry name" value="YjgF/YER057c/UK114"/>
</dbReference>
<dbReference type="InterPro" id="IPR036812">
    <property type="entry name" value="NAD(P)_OxRdtase_dom_sf"/>
</dbReference>